<dbReference type="PROSITE" id="PS50090">
    <property type="entry name" value="MYB_LIKE"/>
    <property type="match status" value="1"/>
</dbReference>
<evidence type="ECO:0000256" key="1">
    <source>
        <dbReference type="ARBA" id="ARBA00004123"/>
    </source>
</evidence>
<dbReference type="SMART" id="SM00717">
    <property type="entry name" value="SANT"/>
    <property type="match status" value="1"/>
</dbReference>
<dbReference type="Proteomes" id="UP000001514">
    <property type="component" value="Unassembled WGS sequence"/>
</dbReference>
<dbReference type="PANTHER" id="PTHR48000">
    <property type="entry name" value="OS09G0431300 PROTEIN"/>
    <property type="match status" value="1"/>
</dbReference>
<evidence type="ECO:0000256" key="2">
    <source>
        <dbReference type="ARBA" id="ARBA00022737"/>
    </source>
</evidence>
<dbReference type="PANTHER" id="PTHR48000:SF46">
    <property type="entry name" value="TRANSCRIPTION FACTOR MYB36"/>
    <property type="match status" value="1"/>
</dbReference>
<dbReference type="Gramene" id="EFJ25230">
    <property type="protein sequence ID" value="EFJ25230"/>
    <property type="gene ID" value="SELMODRAFT_39509"/>
</dbReference>
<keyword evidence="6" id="KW-0539">Nucleus</keyword>
<dbReference type="OMA" id="ICDLHAS"/>
<name>D8RRE5_SELML</name>
<sequence>MGRTPCCDKAAVKKGPWSPDEDVRLRDYIQRHGTGGNWITLPGKAGLNRCGKSCRLRWVNYLRPDIKRGSFTPEEEKRICDLHASIGS</sequence>
<keyword evidence="11" id="KW-1185">Reference proteome</keyword>
<dbReference type="Gramene" id="EFJ23227">
    <property type="protein sequence ID" value="EFJ23227"/>
    <property type="gene ID" value="SELMODRAFT_39504"/>
</dbReference>
<dbReference type="GO" id="GO:0005634">
    <property type="term" value="C:nucleus"/>
    <property type="evidence" value="ECO:0007669"/>
    <property type="project" value="UniProtKB-SubCell"/>
</dbReference>
<dbReference type="SUPFAM" id="SSF46689">
    <property type="entry name" value="Homeodomain-like"/>
    <property type="match status" value="1"/>
</dbReference>
<dbReference type="CDD" id="cd00167">
    <property type="entry name" value="SANT"/>
    <property type="match status" value="1"/>
</dbReference>
<dbReference type="KEGG" id="smo:SELMODRAFT_39509"/>
<dbReference type="STRING" id="88036.D8RRE5"/>
<dbReference type="eggNOG" id="KOG0048">
    <property type="taxonomic scope" value="Eukaryota"/>
</dbReference>
<dbReference type="InParanoid" id="D8RRE5"/>
<feature type="non-terminal residue" evidence="10">
    <location>
        <position position="88"/>
    </location>
</feature>
<dbReference type="Gene3D" id="1.10.10.60">
    <property type="entry name" value="Homeodomain-like"/>
    <property type="match status" value="1"/>
</dbReference>
<evidence type="ECO:0000313" key="9">
    <source>
        <dbReference type="EMBL" id="EFJ23227.1"/>
    </source>
</evidence>
<evidence type="ECO:0000313" key="10">
    <source>
        <dbReference type="EMBL" id="EFJ25230.1"/>
    </source>
</evidence>
<dbReference type="GeneID" id="9630422"/>
<evidence type="ECO:0000259" key="7">
    <source>
        <dbReference type="PROSITE" id="PS50090"/>
    </source>
</evidence>
<dbReference type="EMBL" id="GL377587">
    <property type="protein sequence ID" value="EFJ25230.1"/>
    <property type="molecule type" value="Genomic_DNA"/>
</dbReference>
<dbReference type="GeneID" id="9642198"/>
<protein>
    <submittedName>
        <fullName evidence="10">Uncharacterized protein RAX1-1_2</fullName>
    </submittedName>
    <submittedName>
        <fullName evidence="9">Uncharacterized protein RAX1-2</fullName>
    </submittedName>
</protein>
<dbReference type="OrthoDB" id="2143914at2759"/>
<dbReference type="KEGG" id="smo:SELMODRAFT_39504"/>
<evidence type="ECO:0000313" key="11">
    <source>
        <dbReference type="Proteomes" id="UP000001514"/>
    </source>
</evidence>
<keyword evidence="3" id="KW-0805">Transcription regulation</keyword>
<evidence type="ECO:0000259" key="8">
    <source>
        <dbReference type="PROSITE" id="PS51294"/>
    </source>
</evidence>
<dbReference type="InterPro" id="IPR017930">
    <property type="entry name" value="Myb_dom"/>
</dbReference>
<organism evidence="11">
    <name type="scientific">Selaginella moellendorffii</name>
    <name type="common">Spikemoss</name>
    <dbReference type="NCBI Taxonomy" id="88036"/>
    <lineage>
        <taxon>Eukaryota</taxon>
        <taxon>Viridiplantae</taxon>
        <taxon>Streptophyta</taxon>
        <taxon>Embryophyta</taxon>
        <taxon>Tracheophyta</taxon>
        <taxon>Lycopodiopsida</taxon>
        <taxon>Selaginellales</taxon>
        <taxon>Selaginellaceae</taxon>
        <taxon>Selaginella</taxon>
    </lineage>
</organism>
<dbReference type="AlphaFoldDB" id="D8RRE5"/>
<dbReference type="FunFam" id="1.10.10.60:FF:000015">
    <property type="entry name" value="Transcription factor RAX3"/>
    <property type="match status" value="1"/>
</dbReference>
<keyword evidence="4" id="KW-0238">DNA-binding</keyword>
<keyword evidence="2" id="KW-0677">Repeat</keyword>
<proteinExistence type="predicted"/>
<dbReference type="Pfam" id="PF00249">
    <property type="entry name" value="Myb_DNA-binding"/>
    <property type="match status" value="1"/>
</dbReference>
<evidence type="ECO:0000256" key="6">
    <source>
        <dbReference type="ARBA" id="ARBA00023242"/>
    </source>
</evidence>
<dbReference type="EMBL" id="GL377593">
    <property type="protein sequence ID" value="EFJ23227.1"/>
    <property type="molecule type" value="Genomic_DNA"/>
</dbReference>
<dbReference type="PROSITE" id="PS51294">
    <property type="entry name" value="HTH_MYB"/>
    <property type="match status" value="1"/>
</dbReference>
<gene>
    <name evidence="10" type="primary">RAX1-1_2</name>
    <name evidence="9" type="synonym">RAX1-2</name>
    <name evidence="9" type="ORF">SELMODRAFT_39504</name>
    <name evidence="10" type="ORF">SELMODRAFT_39509</name>
</gene>
<reference evidence="10 11" key="1">
    <citation type="journal article" date="2011" name="Science">
        <title>The Selaginella genome identifies genetic changes associated with the evolution of vascular plants.</title>
        <authorList>
            <person name="Banks J.A."/>
            <person name="Nishiyama T."/>
            <person name="Hasebe M."/>
            <person name="Bowman J.L."/>
            <person name="Gribskov M."/>
            <person name="dePamphilis C."/>
            <person name="Albert V.A."/>
            <person name="Aono N."/>
            <person name="Aoyama T."/>
            <person name="Ambrose B.A."/>
            <person name="Ashton N.W."/>
            <person name="Axtell M.J."/>
            <person name="Barker E."/>
            <person name="Barker M.S."/>
            <person name="Bennetzen J.L."/>
            <person name="Bonawitz N.D."/>
            <person name="Chapple C."/>
            <person name="Cheng C."/>
            <person name="Correa L.G."/>
            <person name="Dacre M."/>
            <person name="DeBarry J."/>
            <person name="Dreyer I."/>
            <person name="Elias M."/>
            <person name="Engstrom E.M."/>
            <person name="Estelle M."/>
            <person name="Feng L."/>
            <person name="Finet C."/>
            <person name="Floyd S.K."/>
            <person name="Frommer W.B."/>
            <person name="Fujita T."/>
            <person name="Gramzow L."/>
            <person name="Gutensohn M."/>
            <person name="Harholt J."/>
            <person name="Hattori M."/>
            <person name="Heyl A."/>
            <person name="Hirai T."/>
            <person name="Hiwatashi Y."/>
            <person name="Ishikawa M."/>
            <person name="Iwata M."/>
            <person name="Karol K.G."/>
            <person name="Koehler B."/>
            <person name="Kolukisaoglu U."/>
            <person name="Kubo M."/>
            <person name="Kurata T."/>
            <person name="Lalonde S."/>
            <person name="Li K."/>
            <person name="Li Y."/>
            <person name="Litt A."/>
            <person name="Lyons E."/>
            <person name="Manning G."/>
            <person name="Maruyama T."/>
            <person name="Michael T.P."/>
            <person name="Mikami K."/>
            <person name="Miyazaki S."/>
            <person name="Morinaga S."/>
            <person name="Murata T."/>
            <person name="Mueller-Roeber B."/>
            <person name="Nelson D.R."/>
            <person name="Obara M."/>
            <person name="Oguri Y."/>
            <person name="Olmstead R.G."/>
            <person name="Onodera N."/>
            <person name="Petersen B.L."/>
            <person name="Pils B."/>
            <person name="Prigge M."/>
            <person name="Rensing S.A."/>
            <person name="Riano-Pachon D.M."/>
            <person name="Roberts A.W."/>
            <person name="Sato Y."/>
            <person name="Scheller H.V."/>
            <person name="Schulz B."/>
            <person name="Schulz C."/>
            <person name="Shakirov E.V."/>
            <person name="Shibagaki N."/>
            <person name="Shinohara N."/>
            <person name="Shippen D.E."/>
            <person name="Soerensen I."/>
            <person name="Sotooka R."/>
            <person name="Sugimoto N."/>
            <person name="Sugita M."/>
            <person name="Sumikawa N."/>
            <person name="Tanurdzic M."/>
            <person name="Theissen G."/>
            <person name="Ulvskov P."/>
            <person name="Wakazuki S."/>
            <person name="Weng J.K."/>
            <person name="Willats W.W."/>
            <person name="Wipf D."/>
            <person name="Wolf P.G."/>
            <person name="Yang L."/>
            <person name="Zimmer A.D."/>
            <person name="Zhu Q."/>
            <person name="Mitros T."/>
            <person name="Hellsten U."/>
            <person name="Loque D."/>
            <person name="Otillar R."/>
            <person name="Salamov A."/>
            <person name="Schmutz J."/>
            <person name="Shapiro H."/>
            <person name="Lindquist E."/>
            <person name="Lucas S."/>
            <person name="Rokhsar D."/>
            <person name="Grigoriev I.V."/>
        </authorList>
    </citation>
    <scope>NUCLEOTIDE SEQUENCE [LARGE SCALE GENOMIC DNA]</scope>
</reference>
<dbReference type="GO" id="GO:0003677">
    <property type="term" value="F:DNA binding"/>
    <property type="evidence" value="ECO:0007669"/>
    <property type="project" value="UniProtKB-KW"/>
</dbReference>
<dbReference type="InterPro" id="IPR009057">
    <property type="entry name" value="Homeodomain-like_sf"/>
</dbReference>
<dbReference type="HOGENOM" id="CLU_028567_26_3_1"/>
<evidence type="ECO:0000256" key="3">
    <source>
        <dbReference type="ARBA" id="ARBA00023015"/>
    </source>
</evidence>
<evidence type="ECO:0000256" key="5">
    <source>
        <dbReference type="ARBA" id="ARBA00023163"/>
    </source>
</evidence>
<dbReference type="InterPro" id="IPR001005">
    <property type="entry name" value="SANT/Myb"/>
</dbReference>
<accession>D8RRE5</accession>
<comment type="subcellular location">
    <subcellularLocation>
        <location evidence="1">Nucleus</location>
    </subcellularLocation>
</comment>
<evidence type="ECO:0000256" key="4">
    <source>
        <dbReference type="ARBA" id="ARBA00023125"/>
    </source>
</evidence>
<feature type="domain" description="Myb-like" evidence="7">
    <location>
        <begin position="9"/>
        <end position="62"/>
    </location>
</feature>
<feature type="domain" description="HTH myb-type" evidence="8">
    <location>
        <begin position="9"/>
        <end position="66"/>
    </location>
</feature>
<keyword evidence="5" id="KW-0804">Transcription</keyword>